<reference evidence="1 2" key="1">
    <citation type="submission" date="2020-09" db="EMBL/GenBank/DDBJ databases">
        <title>De no assembly of potato wild relative species, Solanum commersonii.</title>
        <authorList>
            <person name="Cho K."/>
        </authorList>
    </citation>
    <scope>NUCLEOTIDE SEQUENCE [LARGE SCALE GENOMIC DNA]</scope>
    <source>
        <strain evidence="1">LZ3.2</strain>
        <tissue evidence="1">Leaf</tissue>
    </source>
</reference>
<evidence type="ECO:0000313" key="1">
    <source>
        <dbReference type="EMBL" id="KAG5583967.1"/>
    </source>
</evidence>
<dbReference type="InterPro" id="IPR036691">
    <property type="entry name" value="Endo/exonu/phosph_ase_sf"/>
</dbReference>
<evidence type="ECO:0000313" key="2">
    <source>
        <dbReference type="Proteomes" id="UP000824120"/>
    </source>
</evidence>
<name>A0A9J5X8E0_SOLCO</name>
<dbReference type="SUPFAM" id="SSF56219">
    <property type="entry name" value="DNase I-like"/>
    <property type="match status" value="1"/>
</dbReference>
<accession>A0A9J5X8E0</accession>
<gene>
    <name evidence="1" type="ORF">H5410_044401</name>
</gene>
<keyword evidence="2" id="KW-1185">Reference proteome</keyword>
<comment type="caution">
    <text evidence="1">The sequence shown here is derived from an EMBL/GenBank/DDBJ whole genome shotgun (WGS) entry which is preliminary data.</text>
</comment>
<organism evidence="1 2">
    <name type="scientific">Solanum commersonii</name>
    <name type="common">Commerson's wild potato</name>
    <name type="synonym">Commerson's nightshade</name>
    <dbReference type="NCBI Taxonomy" id="4109"/>
    <lineage>
        <taxon>Eukaryota</taxon>
        <taxon>Viridiplantae</taxon>
        <taxon>Streptophyta</taxon>
        <taxon>Embryophyta</taxon>
        <taxon>Tracheophyta</taxon>
        <taxon>Spermatophyta</taxon>
        <taxon>Magnoliopsida</taxon>
        <taxon>eudicotyledons</taxon>
        <taxon>Gunneridae</taxon>
        <taxon>Pentapetalae</taxon>
        <taxon>asterids</taxon>
        <taxon>lamiids</taxon>
        <taxon>Solanales</taxon>
        <taxon>Solanaceae</taxon>
        <taxon>Solanoideae</taxon>
        <taxon>Solaneae</taxon>
        <taxon>Solanum</taxon>
    </lineage>
</organism>
<dbReference type="Gene3D" id="3.60.10.10">
    <property type="entry name" value="Endonuclease/exonuclease/phosphatase"/>
    <property type="match status" value="1"/>
</dbReference>
<dbReference type="AlphaFoldDB" id="A0A9J5X8E0"/>
<protein>
    <submittedName>
        <fullName evidence="1">Uncharacterized protein</fullName>
    </submittedName>
</protein>
<dbReference type="OrthoDB" id="1930966at2759"/>
<proteinExistence type="predicted"/>
<dbReference type="Proteomes" id="UP000824120">
    <property type="component" value="Chromosome 9"/>
</dbReference>
<dbReference type="EMBL" id="JACXVP010000009">
    <property type="protein sequence ID" value="KAG5583967.1"/>
    <property type="molecule type" value="Genomic_DNA"/>
</dbReference>
<sequence>MGDKDFFISAIYVKCTSIETNELWRSLTNQSLMIDAPWCIEGDFNVISDTEEKFGGSKYTWCNNRKPDKRIWKRLNRTFLNDSWIQTLQNNIVRL</sequence>